<dbReference type="Gene3D" id="2.70.70.10">
    <property type="entry name" value="Glucose Permease (Domain IIA)"/>
    <property type="match status" value="1"/>
</dbReference>
<evidence type="ECO:0000259" key="3">
    <source>
        <dbReference type="Pfam" id="PF01551"/>
    </source>
</evidence>
<proteinExistence type="predicted"/>
<keyword evidence="4" id="KW-0378">Hydrolase</keyword>
<keyword evidence="1 2" id="KW-0732">Signal</keyword>
<dbReference type="SUPFAM" id="SSF51261">
    <property type="entry name" value="Duplicated hybrid motif"/>
    <property type="match status" value="1"/>
</dbReference>
<accession>A0A327ZHG5</accession>
<evidence type="ECO:0000256" key="2">
    <source>
        <dbReference type="SAM" id="SignalP"/>
    </source>
</evidence>
<dbReference type="InterPro" id="IPR016047">
    <property type="entry name" value="M23ase_b-sheet_dom"/>
</dbReference>
<feature type="chain" id="PRO_5016246351" evidence="2">
    <location>
        <begin position="27"/>
        <end position="407"/>
    </location>
</feature>
<feature type="signal peptide" evidence="2">
    <location>
        <begin position="1"/>
        <end position="26"/>
    </location>
</feature>
<comment type="caution">
    <text evidence="4">The sequence shown here is derived from an EMBL/GenBank/DDBJ whole genome shotgun (WGS) entry which is preliminary data.</text>
</comment>
<sequence length="407" mass="43976">MRYRRSAALLTICLCLLAFFEEPAAADRGDDAARAVRKAEALLESASVTARAAARRLAAATASMPAAQRAVATTRGVVVATKVEANTARRQANRARAEYREVADYYTNAADRVSEARSRVDRIAATSYMGSTFSRVNVLVTASGPQDMLDRMGFVEQLMDHEQAEVRTLVGARRDARAAHDRAGAAKRAAEEFERVALTKLRAAQAAQTAAVEARQAMYHLVLARQTALRAAQAQRVTVLANYRAALATERKVQAALRGYDSRTGGVKGYGGGRLTMPVQGWKSSDFGNRYDPYYRVWQLHAGTDFAAGSGTAIRAAATGRVIQAGWAGGYGNYTCINHGQLGGYGFTTCYGHQSRMYVHRGSYVRRGQVIGRVGSTGASTGAHLHFETRFGGVPRNPLHYLPGCLC</sequence>
<organism evidence="4 5">
    <name type="scientific">Actinoplanes lutulentus</name>
    <dbReference type="NCBI Taxonomy" id="1287878"/>
    <lineage>
        <taxon>Bacteria</taxon>
        <taxon>Bacillati</taxon>
        <taxon>Actinomycetota</taxon>
        <taxon>Actinomycetes</taxon>
        <taxon>Micromonosporales</taxon>
        <taxon>Micromonosporaceae</taxon>
        <taxon>Actinoplanes</taxon>
    </lineage>
</organism>
<dbReference type="CDD" id="cd12797">
    <property type="entry name" value="M23_peptidase"/>
    <property type="match status" value="1"/>
</dbReference>
<dbReference type="Pfam" id="PF01551">
    <property type="entry name" value="Peptidase_M23"/>
    <property type="match status" value="1"/>
</dbReference>
<keyword evidence="5" id="KW-1185">Reference proteome</keyword>
<dbReference type="PANTHER" id="PTHR21666:SF289">
    <property type="entry name" value="L-ALA--D-GLU ENDOPEPTIDASE"/>
    <property type="match status" value="1"/>
</dbReference>
<dbReference type="Gene3D" id="6.10.250.3150">
    <property type="match status" value="1"/>
</dbReference>
<evidence type="ECO:0000313" key="5">
    <source>
        <dbReference type="Proteomes" id="UP000249341"/>
    </source>
</evidence>
<reference evidence="4 5" key="1">
    <citation type="submission" date="2018-06" db="EMBL/GenBank/DDBJ databases">
        <title>Genomic Encyclopedia of Type Strains, Phase III (KMG-III): the genomes of soil and plant-associated and newly described type strains.</title>
        <authorList>
            <person name="Whitman W."/>
        </authorList>
    </citation>
    <scope>NUCLEOTIDE SEQUENCE [LARGE SCALE GENOMIC DNA]</scope>
    <source>
        <strain evidence="4 5">CGMCC 4.7090</strain>
    </source>
</reference>
<dbReference type="Proteomes" id="UP000249341">
    <property type="component" value="Unassembled WGS sequence"/>
</dbReference>
<name>A0A327ZHG5_9ACTN</name>
<feature type="domain" description="M23ase beta-sheet core" evidence="3">
    <location>
        <begin position="300"/>
        <end position="398"/>
    </location>
</feature>
<evidence type="ECO:0000256" key="1">
    <source>
        <dbReference type="ARBA" id="ARBA00022729"/>
    </source>
</evidence>
<dbReference type="OrthoDB" id="1099523at2"/>
<dbReference type="InterPro" id="IPR011055">
    <property type="entry name" value="Dup_hybrid_motif"/>
</dbReference>
<dbReference type="GO" id="GO:0004222">
    <property type="term" value="F:metalloendopeptidase activity"/>
    <property type="evidence" value="ECO:0007669"/>
    <property type="project" value="TreeGrafter"/>
</dbReference>
<evidence type="ECO:0000313" key="4">
    <source>
        <dbReference type="EMBL" id="RAK40233.1"/>
    </source>
</evidence>
<dbReference type="InterPro" id="IPR050570">
    <property type="entry name" value="Cell_wall_metabolism_enzyme"/>
</dbReference>
<dbReference type="PANTHER" id="PTHR21666">
    <property type="entry name" value="PEPTIDASE-RELATED"/>
    <property type="match status" value="1"/>
</dbReference>
<protein>
    <submittedName>
        <fullName evidence="4">Murein DD-endopeptidase MepM/ murein hydrolase activator NlpD</fullName>
    </submittedName>
</protein>
<dbReference type="AlphaFoldDB" id="A0A327ZHG5"/>
<gene>
    <name evidence="4" type="ORF">B0I29_103265</name>
</gene>
<dbReference type="RefSeq" id="WP_111648292.1">
    <property type="nucleotide sequence ID" value="NZ_JACHWI010000009.1"/>
</dbReference>
<dbReference type="EMBL" id="QLMJ01000003">
    <property type="protein sequence ID" value="RAK40233.1"/>
    <property type="molecule type" value="Genomic_DNA"/>
</dbReference>